<reference evidence="2" key="2">
    <citation type="submission" date="2025-08" db="UniProtKB">
        <authorList>
            <consortium name="Ensembl"/>
        </authorList>
    </citation>
    <scope>IDENTIFICATION</scope>
</reference>
<dbReference type="Ensembl" id="ENSHHUT00000011283.1">
    <property type="protein sequence ID" value="ENSHHUP00000010936.1"/>
    <property type="gene ID" value="ENSHHUG00000006681.1"/>
</dbReference>
<evidence type="ECO:0000313" key="2">
    <source>
        <dbReference type="Ensembl" id="ENSHHUP00000010936.1"/>
    </source>
</evidence>
<dbReference type="AlphaFoldDB" id="A0A4W5KG39"/>
<dbReference type="STRING" id="62062.ENSHHUP00000010936"/>
<reference evidence="2" key="3">
    <citation type="submission" date="2025-09" db="UniProtKB">
        <authorList>
            <consortium name="Ensembl"/>
        </authorList>
    </citation>
    <scope>IDENTIFICATION</scope>
</reference>
<accession>A0A4W5KG39</accession>
<dbReference type="SUPFAM" id="SSF52266">
    <property type="entry name" value="SGNH hydrolase"/>
    <property type="match status" value="1"/>
</dbReference>
<dbReference type="GeneTree" id="ENSGT01050000245367"/>
<proteinExistence type="predicted"/>
<protein>
    <recommendedName>
        <fullName evidence="4">SGNH hydrolase-type esterase domain-containing protein</fullName>
    </recommendedName>
</protein>
<evidence type="ECO:0000313" key="3">
    <source>
        <dbReference type="Proteomes" id="UP000314982"/>
    </source>
</evidence>
<name>A0A4W5KG39_9TELE</name>
<feature type="region of interest" description="Disordered" evidence="1">
    <location>
        <begin position="56"/>
        <end position="85"/>
    </location>
</feature>
<dbReference type="Gene3D" id="3.40.50.12690">
    <property type="match status" value="1"/>
</dbReference>
<evidence type="ECO:0000256" key="1">
    <source>
        <dbReference type="SAM" id="MobiDB-lite"/>
    </source>
</evidence>
<evidence type="ECO:0008006" key="4">
    <source>
        <dbReference type="Google" id="ProtNLM"/>
    </source>
</evidence>
<dbReference type="Proteomes" id="UP000314982">
    <property type="component" value="Unassembled WGS sequence"/>
</dbReference>
<sequence>ITSSVLGVALFTRQPREFAGSKLQSLACSSPKIVRRRRGGTFQHILPLPSRTNLGLSEPSDFTGQAIPWSRTRPTGSQRPSPRPPLTVVVGSSIVRDVVVPEARTHCFPGADLRDIDQQVPAVMEKHQNAHKVVICVGTNNINLHKSHQLNDFRGRIDRLKEEWECFSCLLWLHCWLKSYSFSMDLEYTLRKKGAI</sequence>
<keyword evidence="3" id="KW-1185">Reference proteome</keyword>
<organism evidence="2 3">
    <name type="scientific">Hucho hucho</name>
    <name type="common">huchen</name>
    <dbReference type="NCBI Taxonomy" id="62062"/>
    <lineage>
        <taxon>Eukaryota</taxon>
        <taxon>Metazoa</taxon>
        <taxon>Chordata</taxon>
        <taxon>Craniata</taxon>
        <taxon>Vertebrata</taxon>
        <taxon>Euteleostomi</taxon>
        <taxon>Actinopterygii</taxon>
        <taxon>Neopterygii</taxon>
        <taxon>Teleostei</taxon>
        <taxon>Protacanthopterygii</taxon>
        <taxon>Salmoniformes</taxon>
        <taxon>Salmonidae</taxon>
        <taxon>Salmoninae</taxon>
        <taxon>Hucho</taxon>
    </lineage>
</organism>
<reference evidence="3" key="1">
    <citation type="submission" date="2018-06" db="EMBL/GenBank/DDBJ databases">
        <title>Genome assembly of Danube salmon.</title>
        <authorList>
            <person name="Macqueen D.J."/>
            <person name="Gundappa M.K."/>
        </authorList>
    </citation>
    <scope>NUCLEOTIDE SEQUENCE [LARGE SCALE GENOMIC DNA]</scope>
</reference>